<dbReference type="EMBL" id="QMPZ01000016">
    <property type="protein sequence ID" value="RLE10155.1"/>
    <property type="molecule type" value="Genomic_DNA"/>
</dbReference>
<name>A0A497E4Z7_UNCAE</name>
<gene>
    <name evidence="1" type="ORF">DRJ00_02345</name>
</gene>
<comment type="caution">
    <text evidence="1">The sequence shown here is derived from an EMBL/GenBank/DDBJ whole genome shotgun (WGS) entry which is preliminary data.</text>
</comment>
<dbReference type="AlphaFoldDB" id="A0A497E4Z7"/>
<sequence>MRKNKGKDILNFEGTVIKKEKIRLEDEPVLIKPKETESAVRINLHREGEIIRVIEVICSCGNRINIACEYKNGKISGS</sequence>
<accession>A0A497E4Z7</accession>
<proteinExistence type="predicted"/>
<organism evidence="1 2">
    <name type="scientific">Aerophobetes bacterium</name>
    <dbReference type="NCBI Taxonomy" id="2030807"/>
    <lineage>
        <taxon>Bacteria</taxon>
        <taxon>Candidatus Aerophobota</taxon>
    </lineage>
</organism>
<reference evidence="1 2" key="1">
    <citation type="submission" date="2018-06" db="EMBL/GenBank/DDBJ databases">
        <title>Extensive metabolic versatility and redundancy in microbially diverse, dynamic hydrothermal sediments.</title>
        <authorList>
            <person name="Dombrowski N."/>
            <person name="Teske A."/>
            <person name="Baker B.J."/>
        </authorList>
    </citation>
    <scope>NUCLEOTIDE SEQUENCE [LARGE SCALE GENOMIC DNA]</scope>
    <source>
        <strain evidence="1">B47_G16</strain>
    </source>
</reference>
<evidence type="ECO:0000313" key="1">
    <source>
        <dbReference type="EMBL" id="RLE10155.1"/>
    </source>
</evidence>
<dbReference type="Proteomes" id="UP000279422">
    <property type="component" value="Unassembled WGS sequence"/>
</dbReference>
<protein>
    <submittedName>
        <fullName evidence="1">Uncharacterized protein</fullName>
    </submittedName>
</protein>
<evidence type="ECO:0000313" key="2">
    <source>
        <dbReference type="Proteomes" id="UP000279422"/>
    </source>
</evidence>